<evidence type="ECO:0000256" key="1">
    <source>
        <dbReference type="ARBA" id="ARBA00004196"/>
    </source>
</evidence>
<dbReference type="AlphaFoldDB" id="A0A559JBR9"/>
<protein>
    <submittedName>
        <fullName evidence="5">Substrate-binding domain-containing protein</fullName>
    </submittedName>
</protein>
<comment type="similarity">
    <text evidence="2">Belongs to the bacterial solute-binding protein 2 family.</text>
</comment>
<accession>A0A559JBR9</accession>
<keyword evidence="6" id="KW-1185">Reference proteome</keyword>
<comment type="caution">
    <text evidence="5">The sequence shown here is derived from an EMBL/GenBank/DDBJ whole genome shotgun (WGS) entry which is preliminary data.</text>
</comment>
<dbReference type="EMBL" id="VNJJ01000012">
    <property type="protein sequence ID" value="TVX97320.1"/>
    <property type="molecule type" value="Genomic_DNA"/>
</dbReference>
<dbReference type="Proteomes" id="UP000316330">
    <property type="component" value="Unassembled WGS sequence"/>
</dbReference>
<evidence type="ECO:0000313" key="5">
    <source>
        <dbReference type="EMBL" id="TVX97320.1"/>
    </source>
</evidence>
<evidence type="ECO:0000259" key="4">
    <source>
        <dbReference type="Pfam" id="PF13407"/>
    </source>
</evidence>
<dbReference type="OrthoDB" id="6196975at2"/>
<reference evidence="5 6" key="1">
    <citation type="submission" date="2019-07" db="EMBL/GenBank/DDBJ databases">
        <authorList>
            <person name="Kim J."/>
        </authorList>
    </citation>
    <scope>NUCLEOTIDE SEQUENCE [LARGE SCALE GENOMIC DNA]</scope>
    <source>
        <strain evidence="5 6">G13</strain>
    </source>
</reference>
<organism evidence="5 6">
    <name type="scientific">Cohnella terricola</name>
    <dbReference type="NCBI Taxonomy" id="1289167"/>
    <lineage>
        <taxon>Bacteria</taxon>
        <taxon>Bacillati</taxon>
        <taxon>Bacillota</taxon>
        <taxon>Bacilli</taxon>
        <taxon>Bacillales</taxon>
        <taxon>Paenibacillaceae</taxon>
        <taxon>Cohnella</taxon>
    </lineage>
</organism>
<dbReference type="RefSeq" id="WP_144705192.1">
    <property type="nucleotide sequence ID" value="NZ_VNJJ01000012.1"/>
</dbReference>
<dbReference type="GO" id="GO:0030313">
    <property type="term" value="C:cell envelope"/>
    <property type="evidence" value="ECO:0007669"/>
    <property type="project" value="UniProtKB-SubCell"/>
</dbReference>
<dbReference type="SUPFAM" id="SSF53822">
    <property type="entry name" value="Periplasmic binding protein-like I"/>
    <property type="match status" value="1"/>
</dbReference>
<dbReference type="GO" id="GO:0030246">
    <property type="term" value="F:carbohydrate binding"/>
    <property type="evidence" value="ECO:0007669"/>
    <property type="project" value="UniProtKB-ARBA"/>
</dbReference>
<dbReference type="Gene3D" id="3.40.50.2300">
    <property type="match status" value="2"/>
</dbReference>
<dbReference type="InterPro" id="IPR028082">
    <property type="entry name" value="Peripla_BP_I"/>
</dbReference>
<dbReference type="Pfam" id="PF13407">
    <property type="entry name" value="Peripla_BP_4"/>
    <property type="match status" value="1"/>
</dbReference>
<evidence type="ECO:0000313" key="6">
    <source>
        <dbReference type="Proteomes" id="UP000316330"/>
    </source>
</evidence>
<name>A0A559JBR9_9BACL</name>
<keyword evidence="3" id="KW-0732">Signal</keyword>
<evidence type="ECO:0000256" key="3">
    <source>
        <dbReference type="ARBA" id="ARBA00022729"/>
    </source>
</evidence>
<proteinExistence type="inferred from homology"/>
<dbReference type="PANTHER" id="PTHR46847">
    <property type="entry name" value="D-ALLOSE-BINDING PERIPLASMIC PROTEIN-RELATED"/>
    <property type="match status" value="1"/>
</dbReference>
<dbReference type="CDD" id="cd20006">
    <property type="entry name" value="PBP1_ABC_sugar_binding-like"/>
    <property type="match status" value="1"/>
</dbReference>
<feature type="domain" description="Periplasmic binding protein" evidence="4">
    <location>
        <begin position="35"/>
        <end position="293"/>
    </location>
</feature>
<dbReference type="InterPro" id="IPR025997">
    <property type="entry name" value="SBP_2_dom"/>
</dbReference>
<dbReference type="PANTHER" id="PTHR46847:SF1">
    <property type="entry name" value="D-ALLOSE-BINDING PERIPLASMIC PROTEIN-RELATED"/>
    <property type="match status" value="1"/>
</dbReference>
<evidence type="ECO:0000256" key="2">
    <source>
        <dbReference type="ARBA" id="ARBA00007639"/>
    </source>
</evidence>
<gene>
    <name evidence="5" type="ORF">FPZ45_18445</name>
</gene>
<comment type="subcellular location">
    <subcellularLocation>
        <location evidence="1">Cell envelope</location>
    </subcellularLocation>
</comment>
<sequence length="326" mass="35146">MRKIVIGAVAVAFVAAALLAYPVIFRPWPDNDKPIVFVPKTVDGRVDFWQVLGQGVYLAGKEFGEQVQTVGAFAEKDVDGQIALLEKLIGERPKAIVLAASDYNLTVPVAEKIRDSGIPLITVDSGLNGGISASFIGTDNYKAGRQAGEAMANIVDKEAEIAVISVVKGSRTSMERESGVRDRLEELGMSGVLDQPYFSESSEEKSYEITLRLLNERPDLKGIVCLNEPTTVGAAKAVMEASASGRVKMVGFDSSTAEIAFLEEGVIQAIVVQKPFNMGYLAVRAAVNVIHGKAVEPSTDTGSELITKENMYTKENQKLLFPFDGR</sequence>